<organism evidence="2">
    <name type="scientific">bioreactor metagenome</name>
    <dbReference type="NCBI Taxonomy" id="1076179"/>
    <lineage>
        <taxon>unclassified sequences</taxon>
        <taxon>metagenomes</taxon>
        <taxon>ecological metagenomes</taxon>
    </lineage>
</organism>
<dbReference type="Gene3D" id="2.30.42.10">
    <property type="match status" value="1"/>
</dbReference>
<dbReference type="GO" id="GO:0006508">
    <property type="term" value="P:proteolysis"/>
    <property type="evidence" value="ECO:0007669"/>
    <property type="project" value="InterPro"/>
</dbReference>
<gene>
    <name evidence="2" type="ORF">SDC9_49645</name>
</gene>
<dbReference type="InterPro" id="IPR007484">
    <property type="entry name" value="Peptidase_M28"/>
</dbReference>
<accession>A0A644WIE3</accession>
<evidence type="ECO:0000259" key="1">
    <source>
        <dbReference type="PROSITE" id="PS50106"/>
    </source>
</evidence>
<name>A0A644WIE3_9ZZZZ</name>
<dbReference type="GO" id="GO:0008235">
    <property type="term" value="F:metalloexopeptidase activity"/>
    <property type="evidence" value="ECO:0007669"/>
    <property type="project" value="InterPro"/>
</dbReference>
<sequence>MHRILFVSILLLQSVFLQGQFIQDIPAEEKHQLAERLFSHVSALANDSMMGRESGTEGELRAMYYIAGQFKDIGLQPLPEKNYWIPFTFSEGYTYESGSIEFHNKTYKYPTYITYLNPLVSYRFSGKLFFAGNGLTDDDYKGLDAGVNKNVIIAIDINLSDSCKNPADPDYMRLLETAVAKATGFNPEGVILISSNTKKFPAVGAVNTDNTRPNIPVISGGKTISKQILKHRNEELKSDCKFSRNEKTGYNVAAYIDNGKPTTIIFGAHYDHLGFGGKSSLSGDSVVHNGADDNASGTSLLIETARMIYEKDFNQHNYLFVAFGAEEKGLLGSKAFLNQKNITGTKIIAMLNFDMVGRMDTANPTLNLIGTGTAIEWDSLISVCYNGTVNIRKSESGVAGSDQMSFYLKQIPVLFFITGMHEDYHKPSDDAEKINQNGMADVFLITENITLALNGMDHLTFKRSESGGNGQSRKPGVTLGIIPDHAWDGKGLRIDAVTTGKTAEKAGLLAGDIITQIDDTPVTDIMSYMKALSGYKKGDKAKITYLRGQTENSVEVVF</sequence>
<dbReference type="SUPFAM" id="SSF50156">
    <property type="entry name" value="PDZ domain-like"/>
    <property type="match status" value="1"/>
</dbReference>
<dbReference type="InterPro" id="IPR001478">
    <property type="entry name" value="PDZ"/>
</dbReference>
<dbReference type="SUPFAM" id="SSF53187">
    <property type="entry name" value="Zn-dependent exopeptidases"/>
    <property type="match status" value="1"/>
</dbReference>
<reference evidence="2" key="1">
    <citation type="submission" date="2019-08" db="EMBL/GenBank/DDBJ databases">
        <authorList>
            <person name="Kucharzyk K."/>
            <person name="Murdoch R.W."/>
            <person name="Higgins S."/>
            <person name="Loffler F."/>
        </authorList>
    </citation>
    <scope>NUCLEOTIDE SEQUENCE</scope>
</reference>
<feature type="domain" description="PDZ" evidence="1">
    <location>
        <begin position="458"/>
        <end position="525"/>
    </location>
</feature>
<dbReference type="Gene3D" id="3.50.30.30">
    <property type="match status" value="1"/>
</dbReference>
<dbReference type="PANTHER" id="PTHR12147:SF26">
    <property type="entry name" value="PEPTIDASE M28 DOMAIN-CONTAINING PROTEIN"/>
    <property type="match status" value="1"/>
</dbReference>
<dbReference type="Gene3D" id="3.40.630.10">
    <property type="entry name" value="Zn peptidases"/>
    <property type="match status" value="1"/>
</dbReference>
<protein>
    <recommendedName>
        <fullName evidence="1">PDZ domain-containing protein</fullName>
    </recommendedName>
</protein>
<dbReference type="EMBL" id="VSSQ01000948">
    <property type="protein sequence ID" value="MPM03379.1"/>
    <property type="molecule type" value="Genomic_DNA"/>
</dbReference>
<dbReference type="SMART" id="SM00228">
    <property type="entry name" value="PDZ"/>
    <property type="match status" value="1"/>
</dbReference>
<proteinExistence type="predicted"/>
<dbReference type="AlphaFoldDB" id="A0A644WIE3"/>
<dbReference type="InterPro" id="IPR036034">
    <property type="entry name" value="PDZ_sf"/>
</dbReference>
<dbReference type="InterPro" id="IPR045175">
    <property type="entry name" value="M28_fam"/>
</dbReference>
<dbReference type="Pfam" id="PF13180">
    <property type="entry name" value="PDZ_2"/>
    <property type="match status" value="1"/>
</dbReference>
<comment type="caution">
    <text evidence="2">The sequence shown here is derived from an EMBL/GenBank/DDBJ whole genome shotgun (WGS) entry which is preliminary data.</text>
</comment>
<dbReference type="PROSITE" id="PS50106">
    <property type="entry name" value="PDZ"/>
    <property type="match status" value="1"/>
</dbReference>
<evidence type="ECO:0000313" key="2">
    <source>
        <dbReference type="EMBL" id="MPM03379.1"/>
    </source>
</evidence>
<dbReference type="PANTHER" id="PTHR12147">
    <property type="entry name" value="METALLOPEPTIDASE M28 FAMILY MEMBER"/>
    <property type="match status" value="1"/>
</dbReference>
<dbReference type="Pfam" id="PF04389">
    <property type="entry name" value="Peptidase_M28"/>
    <property type="match status" value="1"/>
</dbReference>